<evidence type="ECO:0000256" key="1">
    <source>
        <dbReference type="SAM" id="Phobius"/>
    </source>
</evidence>
<keyword evidence="1" id="KW-0812">Transmembrane</keyword>
<feature type="transmembrane region" description="Helical" evidence="1">
    <location>
        <begin position="68"/>
        <end position="96"/>
    </location>
</feature>
<sequence>MGRFANSKQLAGASWGVLKADKELMAIPVMGAAVCGVIAAALGLVVSSTLSTTTDAVTGETSTQANPAAILLLIIGLLIIAVISQVFAGALVAGANERLEGGNPTLSSSFSKALSRLLPITGWTATNATVGAVLSAIQEKAGFLGDLVVGLIGAAWNIATWLVMPVIIIEGVGPFAAVKRSVVLIKAKWGENLIAQVGFGLLGLLLIVPGVLVFGALSAVLPVVGIPLLLIYLAVVFTVLAALGAIFRTALYRYAVGLPVGDAFSGPMLASSFGAKKNTR</sequence>
<dbReference type="EMBL" id="CAFBNC010000147">
    <property type="protein sequence ID" value="CAB4953732.1"/>
    <property type="molecule type" value="Genomic_DNA"/>
</dbReference>
<accession>A0A6J5YEH1</accession>
<evidence type="ECO:0000313" key="2">
    <source>
        <dbReference type="EMBL" id="CAB4324624.1"/>
    </source>
</evidence>
<feature type="transmembrane region" description="Helical" evidence="1">
    <location>
        <begin position="158"/>
        <end position="178"/>
    </location>
</feature>
<name>A0A6J5YEH1_9ZZZZ</name>
<feature type="transmembrane region" description="Helical" evidence="1">
    <location>
        <begin position="199"/>
        <end position="220"/>
    </location>
</feature>
<feature type="transmembrane region" description="Helical" evidence="1">
    <location>
        <begin position="226"/>
        <end position="247"/>
    </location>
</feature>
<feature type="transmembrane region" description="Helical" evidence="1">
    <location>
        <begin position="24"/>
        <end position="48"/>
    </location>
</feature>
<keyword evidence="1" id="KW-1133">Transmembrane helix</keyword>
<organism evidence="2">
    <name type="scientific">freshwater metagenome</name>
    <dbReference type="NCBI Taxonomy" id="449393"/>
    <lineage>
        <taxon>unclassified sequences</taxon>
        <taxon>metagenomes</taxon>
        <taxon>ecological metagenomes</taxon>
    </lineage>
</organism>
<dbReference type="InterPro" id="IPR046157">
    <property type="entry name" value="DUF6159"/>
</dbReference>
<reference evidence="2" key="1">
    <citation type="submission" date="2020-05" db="EMBL/GenBank/DDBJ databases">
        <authorList>
            <person name="Chiriac C."/>
            <person name="Salcher M."/>
            <person name="Ghai R."/>
            <person name="Kavagutti S V."/>
        </authorList>
    </citation>
    <scope>NUCLEOTIDE SEQUENCE</scope>
</reference>
<gene>
    <name evidence="2" type="ORF">UFOPK1392_02400</name>
    <name evidence="3" type="ORF">UFOPK3733_02030</name>
</gene>
<evidence type="ECO:0000313" key="3">
    <source>
        <dbReference type="EMBL" id="CAB4953732.1"/>
    </source>
</evidence>
<protein>
    <submittedName>
        <fullName evidence="2">Unannotated protein</fullName>
    </submittedName>
</protein>
<dbReference type="AlphaFoldDB" id="A0A6J5YEH1"/>
<keyword evidence="1" id="KW-0472">Membrane</keyword>
<proteinExistence type="predicted"/>
<dbReference type="EMBL" id="CAEMXZ010000182">
    <property type="protein sequence ID" value="CAB4324624.1"/>
    <property type="molecule type" value="Genomic_DNA"/>
</dbReference>
<dbReference type="Pfam" id="PF19656">
    <property type="entry name" value="DUF6159"/>
    <property type="match status" value="1"/>
</dbReference>